<comment type="caution">
    <text evidence="1">The sequence shown here is derived from an EMBL/GenBank/DDBJ whole genome shotgun (WGS) entry which is preliminary data.</text>
</comment>
<dbReference type="AlphaFoldDB" id="A0AAV4VM32"/>
<accession>A0AAV4VM32</accession>
<keyword evidence="2" id="KW-1185">Reference proteome</keyword>
<evidence type="ECO:0000313" key="1">
    <source>
        <dbReference type="EMBL" id="GIY70906.1"/>
    </source>
</evidence>
<proteinExistence type="predicted"/>
<dbReference type="Proteomes" id="UP001054945">
    <property type="component" value="Unassembled WGS sequence"/>
</dbReference>
<name>A0AAV4VM32_CAEEX</name>
<evidence type="ECO:0000313" key="2">
    <source>
        <dbReference type="Proteomes" id="UP001054945"/>
    </source>
</evidence>
<organism evidence="1 2">
    <name type="scientific">Caerostris extrusa</name>
    <name type="common">Bark spider</name>
    <name type="synonym">Caerostris bankana</name>
    <dbReference type="NCBI Taxonomy" id="172846"/>
    <lineage>
        <taxon>Eukaryota</taxon>
        <taxon>Metazoa</taxon>
        <taxon>Ecdysozoa</taxon>
        <taxon>Arthropoda</taxon>
        <taxon>Chelicerata</taxon>
        <taxon>Arachnida</taxon>
        <taxon>Araneae</taxon>
        <taxon>Araneomorphae</taxon>
        <taxon>Entelegynae</taxon>
        <taxon>Araneoidea</taxon>
        <taxon>Araneidae</taxon>
        <taxon>Caerostris</taxon>
    </lineage>
</organism>
<dbReference type="EMBL" id="BPLR01014733">
    <property type="protein sequence ID" value="GIY70906.1"/>
    <property type="molecule type" value="Genomic_DNA"/>
</dbReference>
<protein>
    <submittedName>
        <fullName evidence="1">Uncharacterized protein</fullName>
    </submittedName>
</protein>
<gene>
    <name evidence="1" type="ORF">CEXT_683971</name>
</gene>
<sequence>MERNVLVVWPLHANEFPTTTAELHHRRSQILSMTSPLFPGECSVFLVCVFQFFSSTPPPLSSTPCHGHNRTLGFVGCGLFKRRSKP</sequence>
<reference evidence="1 2" key="1">
    <citation type="submission" date="2021-06" db="EMBL/GenBank/DDBJ databases">
        <title>Caerostris extrusa draft genome.</title>
        <authorList>
            <person name="Kono N."/>
            <person name="Arakawa K."/>
        </authorList>
    </citation>
    <scope>NUCLEOTIDE SEQUENCE [LARGE SCALE GENOMIC DNA]</scope>
</reference>